<gene>
    <name evidence="1" type="ORF">K441DRAFT_670729</name>
</gene>
<sequence length="283" mass="30977">MGDIESQRASVTTTDGVTISYIRAGSGPDLLFIPGWSQTAAQWRKQLVEFSQNYRVTAVDMRGHGESGKPNYGYRIARLAADIHDIINQLDLRDVAVIAHSMGCSIMWSYWDLFSHDRIAKLILVDQPALLTADPTWEEGIAGNLGAIFTPTSSFEYSSAMRSSNGAAASAALVAGMKTPGMTDEDFSWIMKQNLKMPREHAATLFIDHAAADWRDVLPRITVPTLVIGGSASLIPTSGIEWIASQIPGAKLRIFSESEAGSHFLFWENASGFNATVYDFLKQ</sequence>
<keyword evidence="2" id="KW-1185">Reference proteome</keyword>
<proteinExistence type="predicted"/>
<evidence type="ECO:0000313" key="1">
    <source>
        <dbReference type="EMBL" id="OCK87522.1"/>
    </source>
</evidence>
<evidence type="ECO:0000313" key="2">
    <source>
        <dbReference type="Proteomes" id="UP000250078"/>
    </source>
</evidence>
<name>A0ACC8EMW6_9PEZI</name>
<dbReference type="Proteomes" id="UP000250078">
    <property type="component" value="Unassembled WGS sequence"/>
</dbReference>
<reference evidence="1 2" key="1">
    <citation type="journal article" date="2016" name="Nat. Commun.">
        <title>Ectomycorrhizal ecology is imprinted in the genome of the dominant symbiotic fungus Cenococcum geophilum.</title>
        <authorList>
            <consortium name="DOE Joint Genome Institute"/>
            <person name="Peter M."/>
            <person name="Kohler A."/>
            <person name="Ohm R.A."/>
            <person name="Kuo A."/>
            <person name="Krutzmann J."/>
            <person name="Morin E."/>
            <person name="Arend M."/>
            <person name="Barry K.W."/>
            <person name="Binder M."/>
            <person name="Choi C."/>
            <person name="Clum A."/>
            <person name="Copeland A."/>
            <person name="Grisel N."/>
            <person name="Haridas S."/>
            <person name="Kipfer T."/>
            <person name="LaButti K."/>
            <person name="Lindquist E."/>
            <person name="Lipzen A."/>
            <person name="Maire R."/>
            <person name="Meier B."/>
            <person name="Mihaltcheva S."/>
            <person name="Molinier V."/>
            <person name="Murat C."/>
            <person name="Poggeler S."/>
            <person name="Quandt C.A."/>
            <person name="Sperisen C."/>
            <person name="Tritt A."/>
            <person name="Tisserant E."/>
            <person name="Crous P.W."/>
            <person name="Henrissat B."/>
            <person name="Nehls U."/>
            <person name="Egli S."/>
            <person name="Spatafora J.W."/>
            <person name="Grigoriev I.V."/>
            <person name="Martin F.M."/>
        </authorList>
    </citation>
    <scope>NUCLEOTIDE SEQUENCE [LARGE SCALE GENOMIC DNA]</scope>
    <source>
        <strain evidence="1 2">1.58</strain>
    </source>
</reference>
<accession>A0ACC8EMW6</accession>
<organism evidence="1 2">
    <name type="scientific">Cenococcum geophilum 1.58</name>
    <dbReference type="NCBI Taxonomy" id="794803"/>
    <lineage>
        <taxon>Eukaryota</taxon>
        <taxon>Fungi</taxon>
        <taxon>Dikarya</taxon>
        <taxon>Ascomycota</taxon>
        <taxon>Pezizomycotina</taxon>
        <taxon>Dothideomycetes</taxon>
        <taxon>Pleosporomycetidae</taxon>
        <taxon>Gloniales</taxon>
        <taxon>Gloniaceae</taxon>
        <taxon>Cenococcum</taxon>
    </lineage>
</organism>
<dbReference type="EMBL" id="KV748260">
    <property type="protein sequence ID" value="OCK87522.1"/>
    <property type="molecule type" value="Genomic_DNA"/>
</dbReference>
<protein>
    <submittedName>
        <fullName evidence="1">Alpha/beta-hydrolase</fullName>
    </submittedName>
</protein>